<keyword evidence="4" id="KW-1185">Reference proteome</keyword>
<dbReference type="GO" id="GO:0016209">
    <property type="term" value="F:antioxidant activity"/>
    <property type="evidence" value="ECO:0007669"/>
    <property type="project" value="InterPro"/>
</dbReference>
<evidence type="ECO:0000313" key="3">
    <source>
        <dbReference type="EMBL" id="KSU81240.1"/>
    </source>
</evidence>
<dbReference type="EMBL" id="LNQN01000006">
    <property type="protein sequence ID" value="KSU81240.1"/>
    <property type="molecule type" value="Genomic_DNA"/>
</dbReference>
<dbReference type="SUPFAM" id="SSF52833">
    <property type="entry name" value="Thioredoxin-like"/>
    <property type="match status" value="1"/>
</dbReference>
<evidence type="ECO:0000259" key="2">
    <source>
        <dbReference type="Pfam" id="PF00578"/>
    </source>
</evidence>
<dbReference type="Proteomes" id="UP000054099">
    <property type="component" value="Unassembled WGS sequence"/>
</dbReference>
<gene>
    <name evidence="3" type="ORF">AS030_18370</name>
</gene>
<proteinExistence type="predicted"/>
<dbReference type="AlphaFoldDB" id="A0A0V8J325"/>
<keyword evidence="1" id="KW-1015">Disulfide bond</keyword>
<sequence length="40" mass="4681">MAPVFTAASFQDGEIKDVRLEDYRGRWVVLFFYGSDFTFV</sequence>
<evidence type="ECO:0000313" key="4">
    <source>
        <dbReference type="Proteomes" id="UP000054099"/>
    </source>
</evidence>
<dbReference type="InterPro" id="IPR000866">
    <property type="entry name" value="AhpC/TSA"/>
</dbReference>
<feature type="domain" description="Alkyl hydroperoxide reductase subunit C/ Thiol specific antioxidant" evidence="2">
    <location>
        <begin position="2"/>
        <end position="40"/>
    </location>
</feature>
<dbReference type="GO" id="GO:0016491">
    <property type="term" value="F:oxidoreductase activity"/>
    <property type="evidence" value="ECO:0007669"/>
    <property type="project" value="InterPro"/>
</dbReference>
<accession>A0A0V8J325</accession>
<protein>
    <submittedName>
        <fullName evidence="3">Alkyl hydroperoxide reductase</fullName>
    </submittedName>
</protein>
<dbReference type="Gene3D" id="3.40.30.10">
    <property type="entry name" value="Glutaredoxin"/>
    <property type="match status" value="1"/>
</dbReference>
<name>A0A0V8J325_9BACL</name>
<comment type="caution">
    <text evidence="3">The sequence shown here is derived from an EMBL/GenBank/DDBJ whole genome shotgun (WGS) entry which is preliminary data.</text>
</comment>
<evidence type="ECO:0000256" key="1">
    <source>
        <dbReference type="ARBA" id="ARBA00023157"/>
    </source>
</evidence>
<reference evidence="3 4" key="1">
    <citation type="journal article" date="2014" name="Antonie Van Leeuwenhoek">
        <title>Fictibacillus enclensis sp. nov., isolated from marine sediment.</title>
        <authorList>
            <person name="Dastager S.G."/>
            <person name="Mawlankar R."/>
            <person name="Srinivasan K."/>
            <person name="Tang S.K."/>
            <person name="Lee J.C."/>
            <person name="Ramana V.V."/>
            <person name="Shouche Y.S."/>
        </authorList>
    </citation>
    <scope>NUCLEOTIDE SEQUENCE [LARGE SCALE GENOMIC DNA]</scope>
    <source>
        <strain evidence="3 4">NIO-1003</strain>
    </source>
</reference>
<organism evidence="3 4">
    <name type="scientific">Fictibacillus enclensis</name>
    <dbReference type="NCBI Taxonomy" id="1017270"/>
    <lineage>
        <taxon>Bacteria</taxon>
        <taxon>Bacillati</taxon>
        <taxon>Bacillota</taxon>
        <taxon>Bacilli</taxon>
        <taxon>Bacillales</taxon>
        <taxon>Fictibacillaceae</taxon>
        <taxon>Fictibacillus</taxon>
    </lineage>
</organism>
<dbReference type="Pfam" id="PF00578">
    <property type="entry name" value="AhpC-TSA"/>
    <property type="match status" value="1"/>
</dbReference>
<dbReference type="InterPro" id="IPR036249">
    <property type="entry name" value="Thioredoxin-like_sf"/>
</dbReference>